<dbReference type="InterPro" id="IPR011251">
    <property type="entry name" value="Luciferase-like_dom"/>
</dbReference>
<evidence type="ECO:0000256" key="1">
    <source>
        <dbReference type="ARBA" id="ARBA00023002"/>
    </source>
</evidence>
<dbReference type="Pfam" id="PF00296">
    <property type="entry name" value="Bac_luciferase"/>
    <property type="match status" value="1"/>
</dbReference>
<dbReference type="InterPro" id="IPR036661">
    <property type="entry name" value="Luciferase-like_sf"/>
</dbReference>
<evidence type="ECO:0000313" key="3">
    <source>
        <dbReference type="EMBL" id="ACV08606.1"/>
    </source>
</evidence>
<dbReference type="Proteomes" id="UP000000628">
    <property type="component" value="Chromosome"/>
</dbReference>
<dbReference type="GO" id="GO:0004497">
    <property type="term" value="F:monooxygenase activity"/>
    <property type="evidence" value="ECO:0007669"/>
    <property type="project" value="UniProtKB-KW"/>
</dbReference>
<dbReference type="RefSeq" id="WP_015771234.1">
    <property type="nucleotide sequence ID" value="NC_013174.1"/>
</dbReference>
<dbReference type="EMBL" id="CP001706">
    <property type="protein sequence ID" value="ACV08606.1"/>
    <property type="molecule type" value="Genomic_DNA"/>
</dbReference>
<dbReference type="HOGENOM" id="CLU_027853_5_0_11"/>
<dbReference type="STRING" id="471856.Jden_0950"/>
<dbReference type="eggNOG" id="COG2141">
    <property type="taxonomic scope" value="Bacteria"/>
</dbReference>
<dbReference type="PANTHER" id="PTHR43244">
    <property type="match status" value="1"/>
</dbReference>
<sequence>MRIGVNTGYWQASAPPHAQDLYTLCDTLGVDSLWTSEAYGSDALTPLAWWGARTSHIRLGTAVMQMSARTPTAAAMAAITMDHLSQGRFIMGLGASGPQVVEGWYGQPYARPLARTREYISIVRDVIARQHPVEHQGHFYSLPLSPRPGSDQATTGIVGGGKPLKSTVHPLRSNLPLHLAAEGPKNIALAAELCDGWLPLFYSPKRDAEFRNYLSEGFARRDSALSPTDAFEVSATVPVVVADDLDTALEKIRPFFALYIGGMGSQSANYHRAAVERLGYEDVCRDVTRLYQQGDKDKAAAEIPLELIDDVALVGPIPRIAAALAQWDATAVTSLLIQGDAQAIRGVMEATAMKTALAQTQTTPPTHGAHRQ</sequence>
<name>C7R2Y4_JONDD</name>
<dbReference type="GO" id="GO:0016705">
    <property type="term" value="F:oxidoreductase activity, acting on paired donors, with incorporation or reduction of molecular oxygen"/>
    <property type="evidence" value="ECO:0007669"/>
    <property type="project" value="InterPro"/>
</dbReference>
<dbReference type="Gene3D" id="3.20.20.30">
    <property type="entry name" value="Luciferase-like domain"/>
    <property type="match status" value="1"/>
</dbReference>
<dbReference type="NCBIfam" id="TIGR03559">
    <property type="entry name" value="F420_Rv3520c"/>
    <property type="match status" value="1"/>
</dbReference>
<evidence type="ECO:0000313" key="4">
    <source>
        <dbReference type="Proteomes" id="UP000000628"/>
    </source>
</evidence>
<dbReference type="OrthoDB" id="5241778at2"/>
<dbReference type="InterPro" id="IPR019951">
    <property type="entry name" value="F420_OxRdatse_Rv3520c_pred"/>
</dbReference>
<organism evidence="3 4">
    <name type="scientific">Jonesia denitrificans (strain ATCC 14870 / DSM 20603 / BCRC 15368 / CIP 55.134 / JCM 11481 / NBRC 15587 / NCTC 10816 / Prevot 55134)</name>
    <name type="common">Listeria denitrificans</name>
    <dbReference type="NCBI Taxonomy" id="471856"/>
    <lineage>
        <taxon>Bacteria</taxon>
        <taxon>Bacillati</taxon>
        <taxon>Actinomycetota</taxon>
        <taxon>Actinomycetes</taxon>
        <taxon>Micrococcales</taxon>
        <taxon>Jonesiaceae</taxon>
        <taxon>Jonesia</taxon>
    </lineage>
</organism>
<dbReference type="KEGG" id="jde:Jden_0950"/>
<proteinExistence type="predicted"/>
<dbReference type="AlphaFoldDB" id="C7R2Y4"/>
<keyword evidence="3" id="KW-0503">Monooxygenase</keyword>
<protein>
    <submittedName>
        <fullName evidence="3">Luciferase-like monooxygenase</fullName>
    </submittedName>
</protein>
<dbReference type="CDD" id="cd01097">
    <property type="entry name" value="Tetrahydromethanopterin_reductase"/>
    <property type="match status" value="1"/>
</dbReference>
<feature type="domain" description="Luciferase-like" evidence="2">
    <location>
        <begin position="14"/>
        <end position="333"/>
    </location>
</feature>
<evidence type="ECO:0000259" key="2">
    <source>
        <dbReference type="Pfam" id="PF00296"/>
    </source>
</evidence>
<gene>
    <name evidence="3" type="ordered locus">Jden_0950</name>
</gene>
<dbReference type="SUPFAM" id="SSF51679">
    <property type="entry name" value="Bacterial luciferase-like"/>
    <property type="match status" value="1"/>
</dbReference>
<dbReference type="InterPro" id="IPR050564">
    <property type="entry name" value="F420-G6PD/mer"/>
</dbReference>
<accession>C7R2Y4</accession>
<keyword evidence="1" id="KW-0560">Oxidoreductase</keyword>
<dbReference type="PANTHER" id="PTHR43244:SF1">
    <property type="entry name" value="5,10-METHYLENETETRAHYDROMETHANOPTERIN REDUCTASE"/>
    <property type="match status" value="1"/>
</dbReference>
<reference evidence="3 4" key="1">
    <citation type="journal article" date="2009" name="Stand. Genomic Sci.">
        <title>Complete genome sequence of Jonesia denitrificans type strain (Prevot 55134).</title>
        <authorList>
            <person name="Pukall R."/>
            <person name="Gehrich-Schroter G."/>
            <person name="Lapidus A."/>
            <person name="Nolan M."/>
            <person name="Glavina Del Rio T."/>
            <person name="Lucas S."/>
            <person name="Chen F."/>
            <person name="Tice H."/>
            <person name="Pitluck S."/>
            <person name="Cheng J.F."/>
            <person name="Copeland A."/>
            <person name="Saunders E."/>
            <person name="Brettin T."/>
            <person name="Detter J.C."/>
            <person name="Bruce D."/>
            <person name="Goodwin L."/>
            <person name="Pati A."/>
            <person name="Ivanova N."/>
            <person name="Mavromatis K."/>
            <person name="Ovchinnikova G."/>
            <person name="Chen A."/>
            <person name="Palaniappan K."/>
            <person name="Land M."/>
            <person name="Hauser L."/>
            <person name="Chang Y.J."/>
            <person name="Jeffries C.D."/>
            <person name="Chain P."/>
            <person name="Goker M."/>
            <person name="Bristow J."/>
            <person name="Eisen J.A."/>
            <person name="Markowitz V."/>
            <person name="Hugenholtz P."/>
            <person name="Kyrpides N.C."/>
            <person name="Klenk H.P."/>
            <person name="Han C."/>
        </authorList>
    </citation>
    <scope>NUCLEOTIDE SEQUENCE [LARGE SCALE GENOMIC DNA]</scope>
    <source>
        <strain evidence="4">ATCC 14870 / DSM 20603 / BCRC 15368 / CIP 55.134 / JCM 11481 / NBRC 15587 / NCTC 10816 / Prevot 55134</strain>
    </source>
</reference>
<keyword evidence="4" id="KW-1185">Reference proteome</keyword>